<evidence type="ECO:0000259" key="2">
    <source>
        <dbReference type="Pfam" id="PF20255"/>
    </source>
</evidence>
<accession>A0A814QZ26</accession>
<evidence type="ECO:0000313" key="4">
    <source>
        <dbReference type="EMBL" id="CAF4492396.1"/>
    </source>
</evidence>
<evidence type="ECO:0000256" key="1">
    <source>
        <dbReference type="SAM" id="Phobius"/>
    </source>
</evidence>
<evidence type="ECO:0000313" key="6">
    <source>
        <dbReference type="Proteomes" id="UP000663855"/>
    </source>
</evidence>
<dbReference type="Proteomes" id="UP000681967">
    <property type="component" value="Unassembled WGS sequence"/>
</dbReference>
<dbReference type="EMBL" id="CAJOBH010116777">
    <property type="protein sequence ID" value="CAF4689997.1"/>
    <property type="molecule type" value="Genomic_DNA"/>
</dbReference>
<keyword evidence="1" id="KW-0472">Membrane</keyword>
<keyword evidence="1" id="KW-1133">Transmembrane helix</keyword>
<comment type="caution">
    <text evidence="3">The sequence shown here is derived from an EMBL/GenBank/DDBJ whole genome shotgun (WGS) entry which is preliminary data.</text>
</comment>
<dbReference type="Pfam" id="PF20255">
    <property type="entry name" value="DUF6606"/>
    <property type="match status" value="1"/>
</dbReference>
<dbReference type="EMBL" id="CAJNOV010003029">
    <property type="protein sequence ID" value="CAF1125721.1"/>
    <property type="molecule type" value="Genomic_DNA"/>
</dbReference>
<feature type="domain" description="DUF6606" evidence="2">
    <location>
        <begin position="5"/>
        <end position="277"/>
    </location>
</feature>
<dbReference type="AlphaFoldDB" id="A0A814QZ26"/>
<evidence type="ECO:0000313" key="3">
    <source>
        <dbReference type="EMBL" id="CAF1125721.1"/>
    </source>
</evidence>
<protein>
    <recommendedName>
        <fullName evidence="2">DUF6606 domain-containing protein</fullName>
    </recommendedName>
</protein>
<keyword evidence="1" id="KW-0812">Transmembrane</keyword>
<evidence type="ECO:0000313" key="5">
    <source>
        <dbReference type="EMBL" id="CAF4689997.1"/>
    </source>
</evidence>
<dbReference type="Proteomes" id="UP000681720">
    <property type="component" value="Unassembled WGS sequence"/>
</dbReference>
<reference evidence="3" key="1">
    <citation type="submission" date="2021-02" db="EMBL/GenBank/DDBJ databases">
        <authorList>
            <person name="Nowell W R."/>
        </authorList>
    </citation>
    <scope>NUCLEOTIDE SEQUENCE</scope>
</reference>
<name>A0A814QZ26_9BILA</name>
<sequence>MNESILYHLFLPHYLPSSTEDDYLLESNHEAEYILLERMKEYFGTLQSTNDANKLPMLEMLTDCVKRWSILQNPREFTISNLQPSIEQLPPGSFLPLYFNAQNAAILIEIEENNIDQPLVSSWQVLLPFEKMTPSVVPHFSCFPVTNYRLNNRSQLSSEVHCELLEDFMHNTIEYFKSSKGSQLFDNVRDVPKSHYICQWWIQLFEGIEVENNCNMVTKFKKKHRRHIRHNDAKLPFRRSGLWMTIKVAFQIILNKRLGDVGTVVYKLLITHFLTYIIFKTHLTISNDLLVHCIRKIVRRLNKIEHLLSSINTKDLDAWLYYTKQDIHMKINQILPKVHWQNNIQADEKKKHLKLETNFELHDSNIYQHLCQKLKDYLNDQIMSKTAQFFPDIYTNDYCIDVNHDYIPGLPPLPILAESFRFFALFPLFFCSSAFFRFFI</sequence>
<feature type="transmembrane region" description="Helical" evidence="1">
    <location>
        <begin position="420"/>
        <end position="439"/>
    </location>
</feature>
<organism evidence="3 6">
    <name type="scientific">Rotaria magnacalcarata</name>
    <dbReference type="NCBI Taxonomy" id="392030"/>
    <lineage>
        <taxon>Eukaryota</taxon>
        <taxon>Metazoa</taxon>
        <taxon>Spiralia</taxon>
        <taxon>Gnathifera</taxon>
        <taxon>Rotifera</taxon>
        <taxon>Eurotatoria</taxon>
        <taxon>Bdelloidea</taxon>
        <taxon>Philodinida</taxon>
        <taxon>Philodinidae</taxon>
        <taxon>Rotaria</taxon>
    </lineage>
</organism>
<dbReference type="InterPro" id="IPR046541">
    <property type="entry name" value="DUF6606"/>
</dbReference>
<dbReference type="Proteomes" id="UP000663855">
    <property type="component" value="Unassembled WGS sequence"/>
</dbReference>
<dbReference type="EMBL" id="CAJOBJ010078959">
    <property type="protein sequence ID" value="CAF4492396.1"/>
    <property type="molecule type" value="Genomic_DNA"/>
</dbReference>
<proteinExistence type="predicted"/>
<gene>
    <name evidence="5" type="ORF">BYL167_LOCUS43675</name>
    <name evidence="3" type="ORF">CJN711_LOCUS8300</name>
    <name evidence="4" type="ORF">GIL414_LOCUS34316</name>
</gene>